<dbReference type="STRING" id="57577.A0A2K3NKY6"/>
<protein>
    <submittedName>
        <fullName evidence="2">Neurobeachin-like protein</fullName>
    </submittedName>
</protein>
<dbReference type="AlphaFoldDB" id="A0A2K3NKY6"/>
<feature type="non-terminal residue" evidence="2">
    <location>
        <position position="1"/>
    </location>
</feature>
<feature type="compositionally biased region" description="Polar residues" evidence="1">
    <location>
        <begin position="152"/>
        <end position="162"/>
    </location>
</feature>
<sequence>DIEATIHCAEWLSIVGGSSTGEQRVSIRLGRPFHCPCFKFKELELGGFVRREESLPIFKRRLLGGLLDFAARELQVQTQIIAAAAAGVAAEGLSPTDAKAEADNAAQLSVALVENAIVILMLVEDHLRFQSKQSSSRTDKSPSRLSTLYPISDNSNSLSTIDESTEEITDNRSSLSSGSGGIPLDAISSMADGNGQIPTSVMERITAAAAAEPYESVSCAFVSHGSCTKDLADGWKYRSRLWYGVGLPQDPAAFGGGGSGWDFWKSTLEKDANGNWIELPLVRKSVAMLQALLLDESGLGGGLGIGGGSGTGMGGMAALYQLLDSDQPFLCMLRMVLLSMREDDDGEDYMLMRNTSIEDVASEGRKPRSALLWR</sequence>
<proteinExistence type="predicted"/>
<reference evidence="2 3" key="2">
    <citation type="journal article" date="2017" name="Front. Plant Sci.">
        <title>Gene Classification and Mining of Molecular Markers Useful in Red Clover (Trifolium pratense) Breeding.</title>
        <authorList>
            <person name="Istvanek J."/>
            <person name="Dluhosova J."/>
            <person name="Dluhos P."/>
            <person name="Patkova L."/>
            <person name="Nedelnik J."/>
            <person name="Repkova J."/>
        </authorList>
    </citation>
    <scope>NUCLEOTIDE SEQUENCE [LARGE SCALE GENOMIC DNA]</scope>
    <source>
        <strain evidence="3">cv. Tatra</strain>
        <tissue evidence="2">Young leaves</tissue>
    </source>
</reference>
<evidence type="ECO:0000256" key="1">
    <source>
        <dbReference type="SAM" id="MobiDB-lite"/>
    </source>
</evidence>
<comment type="caution">
    <text evidence="2">The sequence shown here is derived from an EMBL/GenBank/DDBJ whole genome shotgun (WGS) entry which is preliminary data.</text>
</comment>
<gene>
    <name evidence="2" type="ORF">L195_g000115</name>
</gene>
<dbReference type="EMBL" id="ASHM01000035">
    <property type="protein sequence ID" value="PNY03707.1"/>
    <property type="molecule type" value="Genomic_DNA"/>
</dbReference>
<name>A0A2K3NKY6_TRIPR</name>
<evidence type="ECO:0000313" key="2">
    <source>
        <dbReference type="EMBL" id="PNY03707.1"/>
    </source>
</evidence>
<accession>A0A2K3NKY6</accession>
<feature type="region of interest" description="Disordered" evidence="1">
    <location>
        <begin position="131"/>
        <end position="179"/>
    </location>
</feature>
<reference evidence="2 3" key="1">
    <citation type="journal article" date="2014" name="Am. J. Bot.">
        <title>Genome assembly and annotation for red clover (Trifolium pratense; Fabaceae).</title>
        <authorList>
            <person name="Istvanek J."/>
            <person name="Jaros M."/>
            <person name="Krenek A."/>
            <person name="Repkova J."/>
        </authorList>
    </citation>
    <scope>NUCLEOTIDE SEQUENCE [LARGE SCALE GENOMIC DNA]</scope>
    <source>
        <strain evidence="3">cv. Tatra</strain>
        <tissue evidence="2">Young leaves</tissue>
    </source>
</reference>
<organism evidence="2 3">
    <name type="scientific">Trifolium pratense</name>
    <name type="common">Red clover</name>
    <dbReference type="NCBI Taxonomy" id="57577"/>
    <lineage>
        <taxon>Eukaryota</taxon>
        <taxon>Viridiplantae</taxon>
        <taxon>Streptophyta</taxon>
        <taxon>Embryophyta</taxon>
        <taxon>Tracheophyta</taxon>
        <taxon>Spermatophyta</taxon>
        <taxon>Magnoliopsida</taxon>
        <taxon>eudicotyledons</taxon>
        <taxon>Gunneridae</taxon>
        <taxon>Pentapetalae</taxon>
        <taxon>rosids</taxon>
        <taxon>fabids</taxon>
        <taxon>Fabales</taxon>
        <taxon>Fabaceae</taxon>
        <taxon>Papilionoideae</taxon>
        <taxon>50 kb inversion clade</taxon>
        <taxon>NPAAA clade</taxon>
        <taxon>Hologalegina</taxon>
        <taxon>IRL clade</taxon>
        <taxon>Trifolieae</taxon>
        <taxon>Trifolium</taxon>
    </lineage>
</organism>
<evidence type="ECO:0000313" key="3">
    <source>
        <dbReference type="Proteomes" id="UP000236291"/>
    </source>
</evidence>
<dbReference type="Proteomes" id="UP000236291">
    <property type="component" value="Unassembled WGS sequence"/>
</dbReference>
<dbReference type="ExpressionAtlas" id="A0A2K3NKY6">
    <property type="expression patterns" value="baseline"/>
</dbReference>